<dbReference type="InterPro" id="IPR050999">
    <property type="entry name" value="ADP-ribosyltransferase_ARG"/>
</dbReference>
<dbReference type="FunFam" id="3.90.176.10:FF:000001">
    <property type="entry name" value="NAD(P)(+)--arginine ADP-ribosyltransferase"/>
    <property type="match status" value="1"/>
</dbReference>
<evidence type="ECO:0000256" key="7">
    <source>
        <dbReference type="ARBA" id="ARBA00023027"/>
    </source>
</evidence>
<keyword evidence="4" id="KW-0548">Nucleotidyltransferase</keyword>
<feature type="signal peptide" evidence="10">
    <location>
        <begin position="1"/>
        <end position="26"/>
    </location>
</feature>
<dbReference type="Proteomes" id="UP000694892">
    <property type="component" value="Chromosome 2S"/>
</dbReference>
<sequence length="296" mass="33862">MGTGSPAISITWALALISTLIHPCEGDRRFRRDLSKKIVLDMADSSYDDQYLGCTEAMDNNIPRILQAEKKLNKDFADAWENATGEWEKRKGNTKVPIGFKDEYAISTLVYTNDKPNIYSPFNEAVRQAGKSRDFYLNHFHFKALHYHLTRALQLLDAVESPTCHSVFRGVKTRFTTEQGKQVRFDRFTSSSTDYQKALEFGDDTVFTIITCSGVRIRDLSFFPNEEEVLIPPFEKFKVTDFSTNNNKNKMTLKSMKNHSRYNCALVKATSARKGSNFSMFWLILLWGPLGSLLFP</sequence>
<keyword evidence="7 10" id="KW-0520">NAD</keyword>
<evidence type="ECO:0000256" key="8">
    <source>
        <dbReference type="ARBA" id="ARBA00023157"/>
    </source>
</evidence>
<keyword evidence="8" id="KW-1015">Disulfide bond</keyword>
<keyword evidence="5 10" id="KW-0732">Signal</keyword>
<dbReference type="EC" id="2.4.2.31" evidence="10"/>
<gene>
    <name evidence="11" type="ORF">XELAEV_18016549mg</name>
</gene>
<evidence type="ECO:0000313" key="12">
    <source>
        <dbReference type="Proteomes" id="UP000694892"/>
    </source>
</evidence>
<dbReference type="OMA" id="RYSTCAT"/>
<dbReference type="Pfam" id="PF01129">
    <property type="entry name" value="ART"/>
    <property type="match status" value="1"/>
</dbReference>
<dbReference type="GO" id="GO:0106274">
    <property type="term" value="F:NAD+-protein-arginine ADP-ribosyltransferase activity"/>
    <property type="evidence" value="ECO:0007669"/>
    <property type="project" value="UniProtKB-EC"/>
</dbReference>
<evidence type="ECO:0000256" key="5">
    <source>
        <dbReference type="ARBA" id="ARBA00022729"/>
    </source>
</evidence>
<dbReference type="AlphaFoldDB" id="A0A974DLQ4"/>
<dbReference type="PANTHER" id="PTHR10339">
    <property type="entry name" value="ADP-RIBOSYLTRANSFERASE"/>
    <property type="match status" value="1"/>
</dbReference>
<evidence type="ECO:0000313" key="11">
    <source>
        <dbReference type="EMBL" id="OCT93480.1"/>
    </source>
</evidence>
<proteinExistence type="inferred from homology"/>
<evidence type="ECO:0000256" key="4">
    <source>
        <dbReference type="ARBA" id="ARBA00022695"/>
    </source>
</evidence>
<accession>A0A974DLQ4</accession>
<organism evidence="11 12">
    <name type="scientific">Xenopus laevis</name>
    <name type="common">African clawed frog</name>
    <dbReference type="NCBI Taxonomy" id="8355"/>
    <lineage>
        <taxon>Eukaryota</taxon>
        <taxon>Metazoa</taxon>
        <taxon>Chordata</taxon>
        <taxon>Craniata</taxon>
        <taxon>Vertebrata</taxon>
        <taxon>Euteleostomi</taxon>
        <taxon>Amphibia</taxon>
        <taxon>Batrachia</taxon>
        <taxon>Anura</taxon>
        <taxon>Pipoidea</taxon>
        <taxon>Pipidae</taxon>
        <taxon>Xenopodinae</taxon>
        <taxon>Xenopus</taxon>
        <taxon>Xenopus</taxon>
    </lineage>
</organism>
<dbReference type="GO" id="GO:0016779">
    <property type="term" value="F:nucleotidyltransferase activity"/>
    <property type="evidence" value="ECO:0007669"/>
    <property type="project" value="UniProtKB-KW"/>
</dbReference>
<name>A0A974DLQ4_XENLA</name>
<protein>
    <recommendedName>
        <fullName evidence="10">NAD(P)(+)--arginine ADP-ribosyltransferase</fullName>
        <ecNumber evidence="10">2.4.2.31</ecNumber>
    </recommendedName>
    <alternativeName>
        <fullName evidence="10">Mono(ADP-ribosyl)transferase</fullName>
    </alternativeName>
</protein>
<dbReference type="PROSITE" id="PS51996">
    <property type="entry name" value="TR_MART"/>
    <property type="match status" value="1"/>
</dbReference>
<evidence type="ECO:0000256" key="3">
    <source>
        <dbReference type="ARBA" id="ARBA00022679"/>
    </source>
</evidence>
<keyword evidence="6 10" id="KW-0521">NADP</keyword>
<evidence type="ECO:0000256" key="6">
    <source>
        <dbReference type="ARBA" id="ARBA00022857"/>
    </source>
</evidence>
<keyword evidence="3 10" id="KW-0808">Transferase</keyword>
<comment type="similarity">
    <text evidence="1 10">Belongs to the Arg-specific ADP-ribosyltransferase family.</text>
</comment>
<dbReference type="PANTHER" id="PTHR10339:SF19">
    <property type="entry name" value="GPI-LINKED NAD(P)(+)--ARGININE ADP-RIBOSYLTRANSFERASE 1"/>
    <property type="match status" value="1"/>
</dbReference>
<reference evidence="12" key="1">
    <citation type="journal article" date="2016" name="Nature">
        <title>Genome evolution in the allotetraploid frog Xenopus laevis.</title>
        <authorList>
            <person name="Session A.M."/>
            <person name="Uno Y."/>
            <person name="Kwon T."/>
            <person name="Chapman J.A."/>
            <person name="Toyoda A."/>
            <person name="Takahashi S."/>
            <person name="Fukui A."/>
            <person name="Hikosaka A."/>
            <person name="Suzuki A."/>
            <person name="Kondo M."/>
            <person name="van Heeringen S.J."/>
            <person name="Quigley I."/>
            <person name="Heinz S."/>
            <person name="Ogino H."/>
            <person name="Ochi H."/>
            <person name="Hellsten U."/>
            <person name="Lyons J.B."/>
            <person name="Simakov O."/>
            <person name="Putnam N."/>
            <person name="Stites J."/>
            <person name="Kuroki Y."/>
            <person name="Tanaka T."/>
            <person name="Michiue T."/>
            <person name="Watanabe M."/>
            <person name="Bogdanovic O."/>
            <person name="Lister R."/>
            <person name="Georgiou G."/>
            <person name="Paranjpe S.S."/>
            <person name="van Kruijsbergen I."/>
            <person name="Shu S."/>
            <person name="Carlson J."/>
            <person name="Kinoshita T."/>
            <person name="Ohta Y."/>
            <person name="Mawaribuchi S."/>
            <person name="Jenkins J."/>
            <person name="Grimwood J."/>
            <person name="Schmutz J."/>
            <person name="Mitros T."/>
            <person name="Mozaffari S.V."/>
            <person name="Suzuki Y."/>
            <person name="Haramoto Y."/>
            <person name="Yamamoto T.S."/>
            <person name="Takagi C."/>
            <person name="Heald R."/>
            <person name="Miller K."/>
            <person name="Haudenschild C."/>
            <person name="Kitzman J."/>
            <person name="Nakayama T."/>
            <person name="Izutsu Y."/>
            <person name="Robert J."/>
            <person name="Fortriede J."/>
            <person name="Burns K."/>
            <person name="Lotay V."/>
            <person name="Karimi K."/>
            <person name="Yasuoka Y."/>
            <person name="Dichmann D.S."/>
            <person name="Flajnik M.F."/>
            <person name="Houston D.W."/>
            <person name="Shendure J."/>
            <person name="DuPasquier L."/>
            <person name="Vize P.D."/>
            <person name="Zorn A.M."/>
            <person name="Ito M."/>
            <person name="Marcotte E.M."/>
            <person name="Wallingford J.B."/>
            <person name="Ito Y."/>
            <person name="Asashima M."/>
            <person name="Ueno N."/>
            <person name="Matsuda Y."/>
            <person name="Veenstra G.J."/>
            <person name="Fujiyama A."/>
            <person name="Harland R.M."/>
            <person name="Taira M."/>
            <person name="Rokhsar D.S."/>
        </authorList>
    </citation>
    <scope>NUCLEOTIDE SEQUENCE [LARGE SCALE GENOMIC DNA]</scope>
    <source>
        <strain evidence="12">J</strain>
    </source>
</reference>
<dbReference type="SUPFAM" id="SSF56399">
    <property type="entry name" value="ADP-ribosylation"/>
    <property type="match status" value="1"/>
</dbReference>
<feature type="chain" id="PRO_5038172029" description="NAD(P)(+)--arginine ADP-ribosyltransferase" evidence="10">
    <location>
        <begin position="27"/>
        <end position="296"/>
    </location>
</feature>
<evidence type="ECO:0000256" key="1">
    <source>
        <dbReference type="ARBA" id="ARBA00009558"/>
    </source>
</evidence>
<dbReference type="InterPro" id="IPR000768">
    <property type="entry name" value="ART"/>
</dbReference>
<dbReference type="EMBL" id="CM004469">
    <property type="protein sequence ID" value="OCT93480.1"/>
    <property type="molecule type" value="Genomic_DNA"/>
</dbReference>
<keyword evidence="2 10" id="KW-0328">Glycosyltransferase</keyword>
<evidence type="ECO:0000256" key="9">
    <source>
        <dbReference type="ARBA" id="ARBA00047597"/>
    </source>
</evidence>
<dbReference type="GO" id="GO:0003950">
    <property type="term" value="F:NAD+ poly-ADP-ribosyltransferase activity"/>
    <property type="evidence" value="ECO:0007669"/>
    <property type="project" value="TreeGrafter"/>
</dbReference>
<comment type="catalytic activity">
    <reaction evidence="9 10">
        <text>L-arginyl-[protein] + NAD(+) = N(omega)-(ADP-D-ribosyl)-L-arginyl-[protein] + nicotinamide + H(+)</text>
        <dbReference type="Rhea" id="RHEA:19149"/>
        <dbReference type="Rhea" id="RHEA-COMP:10532"/>
        <dbReference type="Rhea" id="RHEA-COMP:15087"/>
        <dbReference type="ChEBI" id="CHEBI:15378"/>
        <dbReference type="ChEBI" id="CHEBI:17154"/>
        <dbReference type="ChEBI" id="CHEBI:29965"/>
        <dbReference type="ChEBI" id="CHEBI:57540"/>
        <dbReference type="ChEBI" id="CHEBI:142554"/>
        <dbReference type="EC" id="2.4.2.31"/>
    </reaction>
</comment>
<dbReference type="PRINTS" id="PR00970">
    <property type="entry name" value="RIBTRNSFRASE"/>
</dbReference>
<evidence type="ECO:0000256" key="10">
    <source>
        <dbReference type="RuleBase" id="RU361228"/>
    </source>
</evidence>
<dbReference type="PROSITE" id="PS01291">
    <property type="entry name" value="ART"/>
    <property type="match status" value="1"/>
</dbReference>
<dbReference type="Gene3D" id="3.90.176.10">
    <property type="entry name" value="Toxin ADP-ribosyltransferase, Chain A, domain 1"/>
    <property type="match status" value="1"/>
</dbReference>
<evidence type="ECO:0000256" key="2">
    <source>
        <dbReference type="ARBA" id="ARBA00022676"/>
    </source>
</evidence>